<dbReference type="eggNOG" id="ENOG502TIUY">
    <property type="taxonomic scope" value="Eukaryota"/>
</dbReference>
<dbReference type="OMA" id="MPCIIAT"/>
<comment type="caution">
    <text evidence="1">The sequence shown here is derived from an EMBL/GenBank/DDBJ whole genome shotgun (WGS) entry which is preliminary data.</text>
</comment>
<evidence type="ECO:0000313" key="2">
    <source>
        <dbReference type="Proteomes" id="UP000216624"/>
    </source>
</evidence>
<accession>A0A261BDR5</accession>
<feature type="non-terminal residue" evidence="1">
    <location>
        <position position="1"/>
    </location>
</feature>
<protein>
    <submittedName>
        <fullName evidence="1">Uncharacterized protein</fullName>
    </submittedName>
</protein>
<dbReference type="OrthoDB" id="10282512at2759"/>
<dbReference type="HOGENOM" id="CLU_1847015_0_0_1"/>
<reference evidence="1" key="1">
    <citation type="submission" date="2017-08" db="EMBL/GenBank/DDBJ databases">
        <authorList>
            <person name="de Groot N.N."/>
        </authorList>
    </citation>
    <scope>NUCLEOTIDE SEQUENCE [LARGE SCALE GENOMIC DNA]</scope>
    <source>
        <strain evidence="1">PX439</strain>
    </source>
</reference>
<name>A0A261BDR5_CAERE</name>
<sequence length="139" mass="16307">MESRCMPCIIATLYDFGYLEASYQQNISGYTQFNPTMHFLDKKDMEKILNLTAIRMLIRSGRTPKTVREYRVRVMNKEQEPRFLHVTSLKVCDIENMVVKFYWKPIRNLETTPSETNTVKIPINSKRIANFFSGKCVTP</sequence>
<keyword evidence="2" id="KW-1185">Reference proteome</keyword>
<dbReference type="CTD" id="9801482"/>
<dbReference type="EMBL" id="NMWX01000001">
    <property type="protein sequence ID" value="OZG08454.1"/>
    <property type="molecule type" value="Genomic_DNA"/>
</dbReference>
<organism evidence="1 2">
    <name type="scientific">Caenorhabditis remanei</name>
    <name type="common">Caenorhabditis vulgaris</name>
    <dbReference type="NCBI Taxonomy" id="31234"/>
    <lineage>
        <taxon>Eukaryota</taxon>
        <taxon>Metazoa</taxon>
        <taxon>Ecdysozoa</taxon>
        <taxon>Nematoda</taxon>
        <taxon>Chromadorea</taxon>
        <taxon>Rhabditida</taxon>
        <taxon>Rhabditina</taxon>
        <taxon>Rhabditomorpha</taxon>
        <taxon>Rhabditoidea</taxon>
        <taxon>Rhabditidae</taxon>
        <taxon>Peloderinae</taxon>
        <taxon>Caenorhabditis</taxon>
    </lineage>
</organism>
<dbReference type="Proteomes" id="UP000216624">
    <property type="component" value="Unassembled WGS sequence"/>
</dbReference>
<proteinExistence type="predicted"/>
<gene>
    <name evidence="1" type="ORF">FL82_02297</name>
</gene>
<evidence type="ECO:0000313" key="1">
    <source>
        <dbReference type="EMBL" id="OZG08454.1"/>
    </source>
</evidence>
<dbReference type="KEGG" id="crq:GCK72_025194"/>